<organism evidence="2 3">
    <name type="scientific">Sphingobacterium thermophilum</name>
    <dbReference type="NCBI Taxonomy" id="768534"/>
    <lineage>
        <taxon>Bacteria</taxon>
        <taxon>Pseudomonadati</taxon>
        <taxon>Bacteroidota</taxon>
        <taxon>Sphingobacteriia</taxon>
        <taxon>Sphingobacteriales</taxon>
        <taxon>Sphingobacteriaceae</taxon>
        <taxon>Sphingobacterium</taxon>
    </lineage>
</organism>
<gene>
    <name evidence="2" type="ORF">GCM10023173_07890</name>
</gene>
<keyword evidence="3" id="KW-1185">Reference proteome</keyword>
<proteinExistence type="predicted"/>
<accession>A0ABP8QY45</accession>
<dbReference type="Pfam" id="PF21012">
    <property type="entry name" value="DUF6850"/>
    <property type="match status" value="1"/>
</dbReference>
<comment type="caution">
    <text evidence="2">The sequence shown here is derived from an EMBL/GenBank/DDBJ whole genome shotgun (WGS) entry which is preliminary data.</text>
</comment>
<name>A0ABP8QY45_9SPHI</name>
<feature type="domain" description="DUF6850" evidence="1">
    <location>
        <begin position="35"/>
        <end position="504"/>
    </location>
</feature>
<evidence type="ECO:0000259" key="1">
    <source>
        <dbReference type="Pfam" id="PF21012"/>
    </source>
</evidence>
<dbReference type="InterPro" id="IPR049236">
    <property type="entry name" value="DUF6850"/>
</dbReference>
<evidence type="ECO:0000313" key="2">
    <source>
        <dbReference type="EMBL" id="GAA4512961.1"/>
    </source>
</evidence>
<protein>
    <recommendedName>
        <fullName evidence="1">DUF6850 domain-containing protein</fullName>
    </recommendedName>
</protein>
<dbReference type="Proteomes" id="UP001500394">
    <property type="component" value="Unassembled WGS sequence"/>
</dbReference>
<sequence>MLISILKVQAQQMSKNIIEQEQESQINQWNASGNAAGLLLDNPSQNSSLEVGTSSTQGNFRQPYNGEKINTIFLNTKGNLYLKNYYLQGYFAYKRNNIKAAEYNASLIDPLRLMPYIVADTNISDWVNQYYDLGFKLNTKPVAGKLMLGLNVNYKAQSGAKQRDIRANNQYYELQLDPALSLTISAKHHIGANFHYKNFKEQSSNSNVNTYVDQGYFFLLGLGNAIAYVGSGRTMNYEGDAMGFGVQYQYSGKSKIFTNLNYTVQAEDANIAFTNTRPGGTLLMKKWDMGLNFQQRGEEFTHLVQATMSTSNSSGIEYITEFVSGLESDGYYVLYKSVRSKYANTLVLGQYELQKNHGLAYNWKTTIYAALEKMANKYLIPESTMETDNLKYGIGIHKLFDLSSTRRVQLTIGLQALRKQNLAGKYDYNGADAEELTVKDLEERNFQYLISESTTYEVPMTYSQQLKRGRDTEMFIKLIGYYTNTENFHFNNRKSFRISIGTTF</sequence>
<reference evidence="3" key="1">
    <citation type="journal article" date="2019" name="Int. J. Syst. Evol. Microbiol.">
        <title>The Global Catalogue of Microorganisms (GCM) 10K type strain sequencing project: providing services to taxonomists for standard genome sequencing and annotation.</title>
        <authorList>
            <consortium name="The Broad Institute Genomics Platform"/>
            <consortium name="The Broad Institute Genome Sequencing Center for Infectious Disease"/>
            <person name="Wu L."/>
            <person name="Ma J."/>
        </authorList>
    </citation>
    <scope>NUCLEOTIDE SEQUENCE [LARGE SCALE GENOMIC DNA]</scope>
    <source>
        <strain evidence="3">JCM 17858</strain>
    </source>
</reference>
<dbReference type="EMBL" id="BAABGR010000006">
    <property type="protein sequence ID" value="GAA4512961.1"/>
    <property type="molecule type" value="Genomic_DNA"/>
</dbReference>
<evidence type="ECO:0000313" key="3">
    <source>
        <dbReference type="Proteomes" id="UP001500394"/>
    </source>
</evidence>